<evidence type="ECO:0000313" key="3">
    <source>
        <dbReference type="EMBL" id="EGO27448.1"/>
    </source>
</evidence>
<feature type="compositionally biased region" description="Basic residues" evidence="1">
    <location>
        <begin position="84"/>
        <end position="98"/>
    </location>
</feature>
<feature type="region of interest" description="Disordered" evidence="1">
    <location>
        <begin position="84"/>
        <end position="134"/>
    </location>
</feature>
<evidence type="ECO:0000256" key="1">
    <source>
        <dbReference type="SAM" id="MobiDB-lite"/>
    </source>
</evidence>
<feature type="non-terminal residue" evidence="3">
    <location>
        <position position="227"/>
    </location>
</feature>
<evidence type="ECO:0000256" key="2">
    <source>
        <dbReference type="SAM" id="SignalP"/>
    </source>
</evidence>
<dbReference type="Proteomes" id="UP000008064">
    <property type="component" value="Unassembled WGS sequence"/>
</dbReference>
<dbReference type="RefSeq" id="XP_007315539.1">
    <property type="nucleotide sequence ID" value="XM_007315477.2"/>
</dbReference>
<feature type="compositionally biased region" description="Polar residues" evidence="1">
    <location>
        <begin position="116"/>
        <end position="134"/>
    </location>
</feature>
<dbReference type="AlphaFoldDB" id="F8NMQ1"/>
<dbReference type="HOGENOM" id="CLU_1220327_0_0_1"/>
<dbReference type="KEGG" id="sla:SERLADRAFT_460896"/>
<organism>
    <name type="scientific">Serpula lacrymans var. lacrymans (strain S7.9)</name>
    <name type="common">Dry rot fungus</name>
    <dbReference type="NCBI Taxonomy" id="578457"/>
    <lineage>
        <taxon>Eukaryota</taxon>
        <taxon>Fungi</taxon>
        <taxon>Dikarya</taxon>
        <taxon>Basidiomycota</taxon>
        <taxon>Agaricomycotina</taxon>
        <taxon>Agaricomycetes</taxon>
        <taxon>Agaricomycetidae</taxon>
        <taxon>Boletales</taxon>
        <taxon>Coniophorineae</taxon>
        <taxon>Serpulaceae</taxon>
        <taxon>Serpula</taxon>
    </lineage>
</organism>
<proteinExistence type="predicted"/>
<accession>F8NMQ1</accession>
<feature type="signal peptide" evidence="2">
    <location>
        <begin position="1"/>
        <end position="22"/>
    </location>
</feature>
<dbReference type="GeneID" id="18818142"/>
<protein>
    <recommendedName>
        <fullName evidence="4">Secreted protein</fullName>
    </recommendedName>
</protein>
<keyword evidence="2" id="KW-0732">Signal</keyword>
<evidence type="ECO:0008006" key="4">
    <source>
        <dbReference type="Google" id="ProtNLM"/>
    </source>
</evidence>
<gene>
    <name evidence="3" type="ORF">SERLADRAFT_460896</name>
</gene>
<reference evidence="3" key="1">
    <citation type="submission" date="2011-04" db="EMBL/GenBank/DDBJ databases">
        <title>Evolution of plant cell wall degrading machinery underlies the functional diversity of forest fungi.</title>
        <authorList>
            <consortium name="US DOE Joint Genome Institute (JGI-PGF)"/>
            <person name="Eastwood D.C."/>
            <person name="Floudas D."/>
            <person name="Binder M."/>
            <person name="Majcherczyk A."/>
            <person name="Schneider P."/>
            <person name="Aerts A."/>
            <person name="Asiegbu F.O."/>
            <person name="Baker S.E."/>
            <person name="Barry K."/>
            <person name="Bendiksby M."/>
            <person name="Blumentritt M."/>
            <person name="Coutinho P.M."/>
            <person name="Cullen D."/>
            <person name="Cullen D."/>
            <person name="Gathman A."/>
            <person name="Goodell B."/>
            <person name="Henrissat B."/>
            <person name="Ihrmark K."/>
            <person name="Kauserud H."/>
            <person name="Kohler A."/>
            <person name="LaButti K."/>
            <person name="Lapidus A."/>
            <person name="Lavin J.L."/>
            <person name="Lee Y.-H."/>
            <person name="Lindquist E."/>
            <person name="Lilly W."/>
            <person name="Lucas S."/>
            <person name="Morin E."/>
            <person name="Murat C."/>
            <person name="Oguiza J.A."/>
            <person name="Park J."/>
            <person name="Pisabarro A.G."/>
            <person name="Riley R."/>
            <person name="Rosling A."/>
            <person name="Salamov A."/>
            <person name="Schmidt O."/>
            <person name="Schmutz J."/>
            <person name="Skrede I."/>
            <person name="Stenlid J."/>
            <person name="Wiebenga A."/>
            <person name="Xie X."/>
            <person name="Kues U."/>
            <person name="Hibbett D.S."/>
            <person name="Hoffmeister D."/>
            <person name="Hogberg N."/>
            <person name="Martin F."/>
            <person name="Grigoriev I.V."/>
            <person name="Watkinson S.C."/>
        </authorList>
    </citation>
    <scope>NUCLEOTIDE SEQUENCE</scope>
    <source>
        <strain evidence="3">S7.9</strain>
    </source>
</reference>
<dbReference type="OrthoDB" id="406505at2759"/>
<feature type="chain" id="PRO_5003381628" description="Secreted protein" evidence="2">
    <location>
        <begin position="23"/>
        <end position="227"/>
    </location>
</feature>
<dbReference type="EMBL" id="GL945431">
    <property type="protein sequence ID" value="EGO27448.1"/>
    <property type="molecule type" value="Genomic_DNA"/>
</dbReference>
<name>F8NMQ1_SERL9</name>
<sequence length="227" mass="25093">MYLPGLTTFSLLSSIMIPSVSCALAATTYTTTNLERNTGISTRDVLKSRYNTPHSLEDNDKSSFDPRDGWQAVNVSNLSYKYNSKKKHPRSFRSHYAHGRPPASTGNKTAHARPHSVNSTHNTGPAGNNTQANSSFSGTIKHVIQDAWKGLTAMGSPESVVITWYTGKDLENPSCWDKSAWTPTDTSFVAALTLEGWTSKPACFSFIERMFTDWVLCQRLTLRPPSV</sequence>